<keyword evidence="9" id="KW-1185">Reference proteome</keyword>
<evidence type="ECO:0000259" key="7">
    <source>
        <dbReference type="Pfam" id="PF00135"/>
    </source>
</evidence>
<evidence type="ECO:0000313" key="9">
    <source>
        <dbReference type="Proteomes" id="UP001178461"/>
    </source>
</evidence>
<dbReference type="InterPro" id="IPR019826">
    <property type="entry name" value="Carboxylesterase_B_AS"/>
</dbReference>
<feature type="chain" id="PRO_5041481561" description="Carboxylic ester hydrolase" evidence="6">
    <location>
        <begin position="23"/>
        <end position="544"/>
    </location>
</feature>
<keyword evidence="3 6" id="KW-0378">Hydrolase</keyword>
<dbReference type="GO" id="GO:0005615">
    <property type="term" value="C:extracellular space"/>
    <property type="evidence" value="ECO:0007669"/>
    <property type="project" value="TreeGrafter"/>
</dbReference>
<evidence type="ECO:0000256" key="6">
    <source>
        <dbReference type="RuleBase" id="RU361235"/>
    </source>
</evidence>
<organism evidence="8 9">
    <name type="scientific">Podarcis lilfordi</name>
    <name type="common">Lilford's wall lizard</name>
    <dbReference type="NCBI Taxonomy" id="74358"/>
    <lineage>
        <taxon>Eukaryota</taxon>
        <taxon>Metazoa</taxon>
        <taxon>Chordata</taxon>
        <taxon>Craniata</taxon>
        <taxon>Vertebrata</taxon>
        <taxon>Euteleostomi</taxon>
        <taxon>Lepidosauria</taxon>
        <taxon>Squamata</taxon>
        <taxon>Bifurcata</taxon>
        <taxon>Unidentata</taxon>
        <taxon>Episquamata</taxon>
        <taxon>Laterata</taxon>
        <taxon>Lacertibaenia</taxon>
        <taxon>Lacertidae</taxon>
        <taxon>Podarcis</taxon>
    </lineage>
</organism>
<dbReference type="PROSITE" id="PS00941">
    <property type="entry name" value="CARBOXYLESTERASE_B_2"/>
    <property type="match status" value="1"/>
</dbReference>
<dbReference type="GO" id="GO:0005886">
    <property type="term" value="C:plasma membrane"/>
    <property type="evidence" value="ECO:0007669"/>
    <property type="project" value="TreeGrafter"/>
</dbReference>
<feature type="active site" description="Charge relay system" evidence="5">
    <location>
        <position position="333"/>
    </location>
</feature>
<comment type="similarity">
    <text evidence="1 6">Belongs to the type-B carboxylesterase/lipase family.</text>
</comment>
<dbReference type="PANTHER" id="PTHR43918">
    <property type="entry name" value="ACETYLCHOLINESTERASE"/>
    <property type="match status" value="1"/>
</dbReference>
<evidence type="ECO:0000256" key="1">
    <source>
        <dbReference type="ARBA" id="ARBA00005964"/>
    </source>
</evidence>
<dbReference type="InterPro" id="IPR002018">
    <property type="entry name" value="CarbesteraseB"/>
</dbReference>
<reference evidence="8" key="1">
    <citation type="submission" date="2022-12" db="EMBL/GenBank/DDBJ databases">
        <authorList>
            <person name="Alioto T."/>
            <person name="Alioto T."/>
            <person name="Gomez Garrido J."/>
        </authorList>
    </citation>
    <scope>NUCLEOTIDE SEQUENCE</scope>
</reference>
<dbReference type="PRINTS" id="PR00878">
    <property type="entry name" value="CHOLNESTRASE"/>
</dbReference>
<keyword evidence="4" id="KW-1015">Disulfide bond</keyword>
<dbReference type="InterPro" id="IPR029058">
    <property type="entry name" value="AB_hydrolase_fold"/>
</dbReference>
<keyword evidence="6" id="KW-0732">Signal</keyword>
<name>A0AA35JZ62_9SAUR</name>
<dbReference type="AlphaFoldDB" id="A0AA35JZ62"/>
<dbReference type="GO" id="GO:0019695">
    <property type="term" value="P:choline metabolic process"/>
    <property type="evidence" value="ECO:0007669"/>
    <property type="project" value="TreeGrafter"/>
</dbReference>
<dbReference type="PANTHER" id="PTHR43918:SF4">
    <property type="entry name" value="CARBOXYLIC ESTER HYDROLASE"/>
    <property type="match status" value="1"/>
</dbReference>
<evidence type="ECO:0000313" key="8">
    <source>
        <dbReference type="EMBL" id="CAI5767877.1"/>
    </source>
</evidence>
<dbReference type="InterPro" id="IPR019819">
    <property type="entry name" value="Carboxylesterase_B_CS"/>
</dbReference>
<evidence type="ECO:0000256" key="5">
    <source>
        <dbReference type="PIRSR" id="PIRSR600997-1"/>
    </source>
</evidence>
<dbReference type="CDD" id="cd00312">
    <property type="entry name" value="Esterase_lipase"/>
    <property type="match status" value="1"/>
</dbReference>
<feature type="active site" description="Acyl-ester intermediate" evidence="5">
    <location>
        <position position="217"/>
    </location>
</feature>
<dbReference type="Proteomes" id="UP001178461">
    <property type="component" value="Chromosome 2"/>
</dbReference>
<dbReference type="GO" id="GO:0003990">
    <property type="term" value="F:acetylcholinesterase activity"/>
    <property type="evidence" value="ECO:0007669"/>
    <property type="project" value="TreeGrafter"/>
</dbReference>
<evidence type="ECO:0000256" key="4">
    <source>
        <dbReference type="ARBA" id="ARBA00023157"/>
    </source>
</evidence>
<sequence length="544" mass="58717">MPRFWTSPSSFCLLFLLASSSASENDTVVVTSSGPIRGKWLPAGSGSVTAYLGIPYAEPPIGKLRFQKPVPHQPWSQVLEATSFGNSCHQAIIDFLPNSTILFPNTPLSEDCLFLNIWVPNPQPVKPVPILLWIYGGGFISGTASLDMYNGASLAATENVIVASMNYRVGTLGFLYLPPDVPGNAGLWDQHLALKWVSENAAVFGGDAAQITLFGVSAGGSSVGFHLFSPASQPLFARAVLQSGVPNAPWGWRNPEDALRVSVNVSDLMGCPTANHSAMVSCLQGKEGKAYSDLGPMFALTTDGEFIPDDPQKLLETGGVQGKPILAGVSADEGSHMVLMLFPSIIGNDSILTREQLYEGVNQTVKKGTKKNAINAAILKYVQESHGPEQYQMALTQFLGDYFFVCPLAEFAAKVGGAESPVYVYYFDHRSPAWPKWAGTPHGAELPYLFGIMASELQTNQSEAAVEDAELSRRVMRYWADFARSGNPTGSEASEVKWPVYNSTEQNFFHIGGKAAQPKRRSPASHCGFLASLFSNATEAENLF</sequence>
<dbReference type="InterPro" id="IPR000997">
    <property type="entry name" value="Cholinesterase"/>
</dbReference>
<dbReference type="InterPro" id="IPR050654">
    <property type="entry name" value="AChE-related_enzymes"/>
</dbReference>
<dbReference type="PROSITE" id="PS00122">
    <property type="entry name" value="CARBOXYLESTERASE_B_1"/>
    <property type="match status" value="1"/>
</dbReference>
<proteinExistence type="inferred from homology"/>
<evidence type="ECO:0000256" key="3">
    <source>
        <dbReference type="ARBA" id="ARBA00022801"/>
    </source>
</evidence>
<keyword evidence="2" id="KW-0719">Serine esterase</keyword>
<accession>A0AA35JZ62</accession>
<dbReference type="GO" id="GO:0006581">
    <property type="term" value="P:acetylcholine catabolic process"/>
    <property type="evidence" value="ECO:0007669"/>
    <property type="project" value="TreeGrafter"/>
</dbReference>
<dbReference type="EC" id="3.1.1.-" evidence="6"/>
<gene>
    <name evidence="8" type="ORF">PODLI_1B002403</name>
</gene>
<dbReference type="SUPFAM" id="SSF53474">
    <property type="entry name" value="alpha/beta-Hydrolases"/>
    <property type="match status" value="1"/>
</dbReference>
<feature type="active site" description="Charge relay system" evidence="5">
    <location>
        <position position="442"/>
    </location>
</feature>
<feature type="signal peptide" evidence="6">
    <location>
        <begin position="1"/>
        <end position="22"/>
    </location>
</feature>
<dbReference type="EMBL" id="OX395127">
    <property type="protein sequence ID" value="CAI5767877.1"/>
    <property type="molecule type" value="Genomic_DNA"/>
</dbReference>
<dbReference type="Pfam" id="PF00135">
    <property type="entry name" value="COesterase"/>
    <property type="match status" value="1"/>
</dbReference>
<dbReference type="Gene3D" id="3.40.50.1820">
    <property type="entry name" value="alpha/beta hydrolase"/>
    <property type="match status" value="1"/>
</dbReference>
<feature type="domain" description="Carboxylesterase type B" evidence="7">
    <location>
        <begin position="26"/>
        <end position="527"/>
    </location>
</feature>
<evidence type="ECO:0000256" key="2">
    <source>
        <dbReference type="ARBA" id="ARBA00022487"/>
    </source>
</evidence>
<dbReference type="FunFam" id="3.40.50.1820:FF:000029">
    <property type="entry name" value="Acetylcholinesterase"/>
    <property type="match status" value="1"/>
</dbReference>
<protein>
    <recommendedName>
        <fullName evidence="6">Carboxylic ester hydrolase</fullName>
        <ecNumber evidence="6">3.1.1.-</ecNumber>
    </recommendedName>
</protein>